<gene>
    <name evidence="5" type="ORF">NBH00_11515</name>
</gene>
<evidence type="ECO:0000313" key="6">
    <source>
        <dbReference type="Proteomes" id="UP001056035"/>
    </source>
</evidence>
<dbReference type="Proteomes" id="UP001056035">
    <property type="component" value="Chromosome"/>
</dbReference>
<proteinExistence type="inferred from homology"/>
<dbReference type="NCBIfam" id="TIGR00369">
    <property type="entry name" value="unchar_dom_1"/>
    <property type="match status" value="1"/>
</dbReference>
<dbReference type="PANTHER" id="PTHR21660">
    <property type="entry name" value="THIOESTERASE SUPERFAMILY MEMBER-RELATED"/>
    <property type="match status" value="1"/>
</dbReference>
<dbReference type="RefSeq" id="WP_254573464.1">
    <property type="nucleotide sequence ID" value="NZ_CP098502.1"/>
</dbReference>
<dbReference type="EMBL" id="CP098502">
    <property type="protein sequence ID" value="UTI66809.1"/>
    <property type="molecule type" value="Genomic_DNA"/>
</dbReference>
<feature type="compositionally biased region" description="Polar residues" evidence="3">
    <location>
        <begin position="13"/>
        <end position="23"/>
    </location>
</feature>
<dbReference type="InterPro" id="IPR003736">
    <property type="entry name" value="PAAI_dom"/>
</dbReference>
<evidence type="ECO:0000256" key="2">
    <source>
        <dbReference type="ARBA" id="ARBA00022801"/>
    </source>
</evidence>
<evidence type="ECO:0000256" key="1">
    <source>
        <dbReference type="ARBA" id="ARBA00008324"/>
    </source>
</evidence>
<dbReference type="InterPro" id="IPR039298">
    <property type="entry name" value="ACOT13"/>
</dbReference>
<dbReference type="PANTHER" id="PTHR21660:SF1">
    <property type="entry name" value="ACYL-COENZYME A THIOESTERASE 13"/>
    <property type="match status" value="1"/>
</dbReference>
<protein>
    <submittedName>
        <fullName evidence="5">PaaI family thioesterase</fullName>
    </submittedName>
</protein>
<dbReference type="Pfam" id="PF03061">
    <property type="entry name" value="4HBT"/>
    <property type="match status" value="1"/>
</dbReference>
<keyword evidence="2" id="KW-0378">Hydrolase</keyword>
<dbReference type="Gene3D" id="3.10.129.10">
    <property type="entry name" value="Hotdog Thioesterase"/>
    <property type="match status" value="1"/>
</dbReference>
<sequence>MSATDSGVRAGTHTFSWQDPTPTWQAGATMSGLEIWRAVAAGELPPPPIGEAMGLTIPVVEHGHVVFAADAAPWMLNPLGSVHGGAIATLLDSCVGCAVHTTLPAGVGYTTLELKLSYVRAVAADAGQLRAEGTVIHAGGTVATAEGRLVAASDGRLLAHATTTCLIMRPR</sequence>
<comment type="similarity">
    <text evidence="1">Belongs to the thioesterase PaaI family.</text>
</comment>
<evidence type="ECO:0000259" key="4">
    <source>
        <dbReference type="Pfam" id="PF03061"/>
    </source>
</evidence>
<evidence type="ECO:0000256" key="3">
    <source>
        <dbReference type="SAM" id="MobiDB-lite"/>
    </source>
</evidence>
<dbReference type="InterPro" id="IPR006683">
    <property type="entry name" value="Thioestr_dom"/>
</dbReference>
<dbReference type="SUPFAM" id="SSF54637">
    <property type="entry name" value="Thioesterase/thiol ester dehydrase-isomerase"/>
    <property type="match status" value="1"/>
</dbReference>
<reference evidence="5 6" key="1">
    <citation type="submission" date="2022-06" db="EMBL/GenBank/DDBJ databases">
        <title>Paraconexibacter antarcticus.</title>
        <authorList>
            <person name="Kim C.S."/>
        </authorList>
    </citation>
    <scope>NUCLEOTIDE SEQUENCE [LARGE SCALE GENOMIC DNA]</scope>
    <source>
        <strain evidence="5 6">02-257</strain>
    </source>
</reference>
<name>A0ABY5E0T2_9ACTN</name>
<organism evidence="5 6">
    <name type="scientific">Paraconexibacter antarcticus</name>
    <dbReference type="NCBI Taxonomy" id="2949664"/>
    <lineage>
        <taxon>Bacteria</taxon>
        <taxon>Bacillati</taxon>
        <taxon>Actinomycetota</taxon>
        <taxon>Thermoleophilia</taxon>
        <taxon>Solirubrobacterales</taxon>
        <taxon>Paraconexibacteraceae</taxon>
        <taxon>Paraconexibacter</taxon>
    </lineage>
</organism>
<dbReference type="CDD" id="cd03443">
    <property type="entry name" value="PaaI_thioesterase"/>
    <property type="match status" value="1"/>
</dbReference>
<feature type="domain" description="Thioesterase" evidence="4">
    <location>
        <begin position="80"/>
        <end position="155"/>
    </location>
</feature>
<dbReference type="InterPro" id="IPR029069">
    <property type="entry name" value="HotDog_dom_sf"/>
</dbReference>
<feature type="region of interest" description="Disordered" evidence="3">
    <location>
        <begin position="1"/>
        <end position="23"/>
    </location>
</feature>
<evidence type="ECO:0000313" key="5">
    <source>
        <dbReference type="EMBL" id="UTI66809.1"/>
    </source>
</evidence>
<accession>A0ABY5E0T2</accession>
<keyword evidence="6" id="KW-1185">Reference proteome</keyword>